<dbReference type="SUPFAM" id="SSF57667">
    <property type="entry name" value="beta-beta-alpha zinc fingers"/>
    <property type="match status" value="1"/>
</dbReference>
<feature type="region of interest" description="Disordered" evidence="5">
    <location>
        <begin position="294"/>
        <end position="670"/>
    </location>
</feature>
<dbReference type="GO" id="GO:0003700">
    <property type="term" value="F:DNA-binding transcription factor activity"/>
    <property type="evidence" value="ECO:0007669"/>
    <property type="project" value="TreeGrafter"/>
</dbReference>
<feature type="region of interest" description="Disordered" evidence="5">
    <location>
        <begin position="1"/>
        <end position="243"/>
    </location>
</feature>
<evidence type="ECO:0000256" key="1">
    <source>
        <dbReference type="ARBA" id="ARBA00004123"/>
    </source>
</evidence>
<dbReference type="CDD" id="cd00167">
    <property type="entry name" value="SANT"/>
    <property type="match status" value="2"/>
</dbReference>
<gene>
    <name evidence="9" type="ORF">LTR84_011598</name>
</gene>
<feature type="compositionally biased region" description="Acidic residues" evidence="5">
    <location>
        <begin position="1165"/>
        <end position="1180"/>
    </location>
</feature>
<evidence type="ECO:0000313" key="9">
    <source>
        <dbReference type="EMBL" id="KAK5057598.1"/>
    </source>
</evidence>
<name>A0AAV9NGM4_9EURO</name>
<feature type="compositionally biased region" description="Basic and acidic residues" evidence="5">
    <location>
        <begin position="131"/>
        <end position="140"/>
    </location>
</feature>
<dbReference type="Gene3D" id="1.10.10.60">
    <property type="entry name" value="Homeodomain-like"/>
    <property type="match status" value="2"/>
</dbReference>
<organism evidence="9 10">
    <name type="scientific">Exophiala bonariae</name>
    <dbReference type="NCBI Taxonomy" id="1690606"/>
    <lineage>
        <taxon>Eukaryota</taxon>
        <taxon>Fungi</taxon>
        <taxon>Dikarya</taxon>
        <taxon>Ascomycota</taxon>
        <taxon>Pezizomycotina</taxon>
        <taxon>Eurotiomycetes</taxon>
        <taxon>Chaetothyriomycetidae</taxon>
        <taxon>Chaetothyriales</taxon>
        <taxon>Herpotrichiellaceae</taxon>
        <taxon>Exophiala</taxon>
    </lineage>
</organism>
<keyword evidence="4" id="KW-0862">Zinc</keyword>
<feature type="domain" description="C2H2-type" evidence="7">
    <location>
        <begin position="675"/>
        <end position="701"/>
    </location>
</feature>
<keyword evidence="10" id="KW-1185">Reference proteome</keyword>
<feature type="compositionally biased region" description="Polar residues" evidence="5">
    <location>
        <begin position="216"/>
        <end position="226"/>
    </location>
</feature>
<evidence type="ECO:0000256" key="5">
    <source>
        <dbReference type="SAM" id="MobiDB-lite"/>
    </source>
</evidence>
<dbReference type="RefSeq" id="XP_064708716.1">
    <property type="nucleotide sequence ID" value="XM_064855127.1"/>
</dbReference>
<keyword evidence="4" id="KW-0479">Metal-binding</keyword>
<feature type="compositionally biased region" description="Basic and acidic residues" evidence="5">
    <location>
        <begin position="299"/>
        <end position="327"/>
    </location>
</feature>
<feature type="compositionally biased region" description="Polar residues" evidence="5">
    <location>
        <begin position="89"/>
        <end position="99"/>
    </location>
</feature>
<dbReference type="InterPro" id="IPR009057">
    <property type="entry name" value="Homeodomain-like_sf"/>
</dbReference>
<dbReference type="Gene3D" id="3.30.160.60">
    <property type="entry name" value="Classic Zinc Finger"/>
    <property type="match status" value="2"/>
</dbReference>
<dbReference type="GO" id="GO:0000976">
    <property type="term" value="F:transcription cis-regulatory region binding"/>
    <property type="evidence" value="ECO:0007669"/>
    <property type="project" value="TreeGrafter"/>
</dbReference>
<keyword evidence="2" id="KW-0238">DNA-binding</keyword>
<dbReference type="InterPro" id="IPR017930">
    <property type="entry name" value="Myb_dom"/>
</dbReference>
<evidence type="ECO:0000259" key="6">
    <source>
        <dbReference type="PROSITE" id="PS50090"/>
    </source>
</evidence>
<dbReference type="InterPro" id="IPR051651">
    <property type="entry name" value="DMTF1_DNA-bind_reg"/>
</dbReference>
<dbReference type="SUPFAM" id="SSF46689">
    <property type="entry name" value="Homeodomain-like"/>
    <property type="match status" value="2"/>
</dbReference>
<sequence length="1296" mass="142707">MGNAESKEGETETPVADAEEDNFDLDKIPDDRDPDDDISQLRSQVSTSASPQGEMRSTNKLKNRKANKKTTVDKSHRARSFSLLPNEAQPISQGAPESSQLRDLEPETFHIYETSDGSDVDDAPKARKSLRPPEDERQEVSDTNTGNVTDDSSQEDEEELMTTTLPTRATVPKKTARSKLPGERNDVPKTSAGRASQSRAGAGTGFTAVNRRLASKANSAANTTPDAPSADDNGRWPCPSAETYGCTKTFSSRKAATRHADSHSAKYTCAVCRKILSRADSLKTHMKRHTALEISMAEAGKEQDRVESEADTAEEVKNANSELKDMQLNESPEAEAPGSEAEAEAEPEPLEVDGAEEHDSDGESTELGADGSPEYTTPAEASPAELPMEDDHIDANEDPEVDHAPPPAIQRILASPRPNAASNDDLITETPISKQSQKRKRKRKSQSPSDPESVSSGRLKRRKKTTISSPTLGPSSADLVPDLQAQQVTQKIVPQLQARRQSSIENWTQSYNSSSNPRHPSLDPVRPPKRNEQIVEVLVPRTSQAGSSSQIASKSSASKTARQEHKEQNNDKKTSNLLANFTKSKKSEYTTTNGKGRAEAGVNYNSPMKTARPRDSAQEASGIATSVAKRTFSKASASEADEESASDYTGDTAEKSVNEQSSLQPAPKKAANEMFECRTCHAKFKSEKALKKHVKKPNVHTYLLKCQACNEKFPTGAALARHERETGHGDANGRQGQVGAFGDSEVRKLNNWKDLFCEEHHITGAQFNDMMTDTLQRGRGGTWNWLFINRLDFMAQYFSVLPRRDKRSMLRYRERNFQNLEGSLNWTDEDDKELLRLHKEMGTQWSKIAKAMMRTQDAVAQRWRHKLQFKETESGEWSREENSALNKAIEAVRNDAGVSADAKNWSIPWSQVSQRMKTRTPAQCSNHYRALHGLHKSGKYVPIPALEKTPGKSRVLTPSKMQKRLEGTASNSGKRAELSSKYVDDEDSDVEDLSEEQHNPAQEKASEDRSNGIHSDNLPEEHNGNDKAEPQTKANGIDSDGEIASKKATETPHTNRKLLTKNTPGKTLGSSQLFAQTQTNTSALRPPPSNPRRSTSSQVQSQSQERPSPNVPIQLRAATRSPLQEIHPYTVADLHMGENDDSQDSDNNDDEDAGAAANKNVEIQQSEDEEPADEDADDTGSIDLANGANGDNESRSLVDDEPEETSDENTSSDEEEDNEDNDEDKENDAYSGDDSEGDEQESSVDDTTFDFMASINKSAQRSKSSQIRSSQGQNRGLKRKSTPSDDDSEDEETESE</sequence>
<dbReference type="EMBL" id="JAVRRD010000006">
    <property type="protein sequence ID" value="KAK5057598.1"/>
    <property type="molecule type" value="Genomic_DNA"/>
</dbReference>
<feature type="compositionally biased region" description="Polar residues" evidence="5">
    <location>
        <begin position="141"/>
        <end position="151"/>
    </location>
</feature>
<evidence type="ECO:0000256" key="4">
    <source>
        <dbReference type="PROSITE-ProRule" id="PRU00042"/>
    </source>
</evidence>
<protein>
    <submittedName>
        <fullName evidence="9">Uncharacterized protein</fullName>
    </submittedName>
</protein>
<feature type="compositionally biased region" description="Low complexity" evidence="5">
    <location>
        <begin position="330"/>
        <end position="340"/>
    </location>
</feature>
<dbReference type="SMART" id="SM00717">
    <property type="entry name" value="SANT"/>
    <property type="match status" value="2"/>
</dbReference>
<dbReference type="PANTHER" id="PTHR46380">
    <property type="entry name" value="CYCLIN-D-BINDING MYB-LIKE TRANSCRIPTION FACTOR 1"/>
    <property type="match status" value="1"/>
</dbReference>
<proteinExistence type="predicted"/>
<comment type="caution">
    <text evidence="9">The sequence shown here is derived from an EMBL/GenBank/DDBJ whole genome shotgun (WGS) entry which is preliminary data.</text>
</comment>
<accession>A0AAV9NGM4</accession>
<dbReference type="PANTHER" id="PTHR46380:SF2">
    <property type="entry name" value="CYCLIN-D-BINDING MYB-LIKE TRANSCRIPTION FACTOR 1"/>
    <property type="match status" value="1"/>
</dbReference>
<feature type="compositionally biased region" description="Acidic residues" evidence="5">
    <location>
        <begin position="984"/>
        <end position="994"/>
    </location>
</feature>
<feature type="domain" description="C2H2-type" evidence="7">
    <location>
        <begin position="704"/>
        <end position="733"/>
    </location>
</feature>
<comment type="subcellular location">
    <subcellularLocation>
        <location evidence="1">Nucleus</location>
    </subcellularLocation>
</comment>
<feature type="domain" description="C2H2-type" evidence="7">
    <location>
        <begin position="267"/>
        <end position="294"/>
    </location>
</feature>
<dbReference type="Pfam" id="PF13921">
    <property type="entry name" value="Myb_DNA-bind_6"/>
    <property type="match status" value="1"/>
</dbReference>
<dbReference type="InterPro" id="IPR001005">
    <property type="entry name" value="SANT/Myb"/>
</dbReference>
<dbReference type="PROSITE" id="PS50090">
    <property type="entry name" value="MYB_LIKE"/>
    <property type="match status" value="2"/>
</dbReference>
<dbReference type="Pfam" id="PF12874">
    <property type="entry name" value="zf-met"/>
    <property type="match status" value="1"/>
</dbReference>
<feature type="compositionally biased region" description="Acidic residues" evidence="5">
    <location>
        <begin position="1139"/>
        <end position="1153"/>
    </location>
</feature>
<feature type="compositionally biased region" description="Low complexity" evidence="5">
    <location>
        <begin position="1091"/>
        <end position="1108"/>
    </location>
</feature>
<dbReference type="GO" id="GO:0008270">
    <property type="term" value="F:zinc ion binding"/>
    <property type="evidence" value="ECO:0007669"/>
    <property type="project" value="UniProtKB-KW"/>
</dbReference>
<dbReference type="InterPro" id="IPR013087">
    <property type="entry name" value="Znf_C2H2_type"/>
</dbReference>
<feature type="compositionally biased region" description="Basic and acidic residues" evidence="5">
    <location>
        <begin position="1"/>
        <end position="10"/>
    </location>
</feature>
<feature type="compositionally biased region" description="Acidic residues" evidence="5">
    <location>
        <begin position="1199"/>
        <end position="1248"/>
    </location>
</feature>
<feature type="compositionally biased region" description="Low complexity" evidence="5">
    <location>
        <begin position="190"/>
        <end position="201"/>
    </location>
</feature>
<feature type="domain" description="Myb-like" evidence="6">
    <location>
        <begin position="825"/>
        <end position="867"/>
    </location>
</feature>
<feature type="compositionally biased region" description="Acidic residues" evidence="5">
    <location>
        <begin position="341"/>
        <end position="364"/>
    </location>
</feature>
<feature type="compositionally biased region" description="Polar residues" evidence="5">
    <location>
        <begin position="484"/>
        <end position="518"/>
    </location>
</feature>
<evidence type="ECO:0000313" key="10">
    <source>
        <dbReference type="Proteomes" id="UP001358417"/>
    </source>
</evidence>
<feature type="compositionally biased region" description="Low complexity" evidence="5">
    <location>
        <begin position="446"/>
        <end position="456"/>
    </location>
</feature>
<reference evidence="9 10" key="1">
    <citation type="submission" date="2023-08" db="EMBL/GenBank/DDBJ databases">
        <title>Black Yeasts Isolated from many extreme environments.</title>
        <authorList>
            <person name="Coleine C."/>
            <person name="Stajich J.E."/>
            <person name="Selbmann L."/>
        </authorList>
    </citation>
    <scope>NUCLEOTIDE SEQUENCE [LARGE SCALE GENOMIC DNA]</scope>
    <source>
        <strain evidence="9 10">CCFEE 5792</strain>
    </source>
</reference>
<feature type="compositionally biased region" description="Low complexity" evidence="5">
    <location>
        <begin position="542"/>
        <end position="560"/>
    </location>
</feature>
<evidence type="ECO:0000259" key="7">
    <source>
        <dbReference type="PROSITE" id="PS50157"/>
    </source>
</evidence>
<dbReference type="PROSITE" id="PS51294">
    <property type="entry name" value="HTH_MYB"/>
    <property type="match status" value="1"/>
</dbReference>
<dbReference type="PROSITE" id="PS00028">
    <property type="entry name" value="ZINC_FINGER_C2H2_1"/>
    <property type="match status" value="2"/>
</dbReference>
<feature type="compositionally biased region" description="Low complexity" evidence="5">
    <location>
        <begin position="1257"/>
        <end position="1273"/>
    </location>
</feature>
<dbReference type="Pfam" id="PF00096">
    <property type="entry name" value="zf-C2H2"/>
    <property type="match status" value="1"/>
</dbReference>
<feature type="domain" description="HTH myb-type" evidence="8">
    <location>
        <begin position="825"/>
        <end position="871"/>
    </location>
</feature>
<feature type="compositionally biased region" description="Basic residues" evidence="5">
    <location>
        <begin position="59"/>
        <end position="68"/>
    </location>
</feature>
<evidence type="ECO:0000256" key="2">
    <source>
        <dbReference type="ARBA" id="ARBA00023125"/>
    </source>
</evidence>
<feature type="compositionally biased region" description="Acidic residues" evidence="5">
    <location>
        <begin position="1284"/>
        <end position="1296"/>
    </location>
</feature>
<feature type="compositionally biased region" description="Polar residues" evidence="5">
    <location>
        <begin position="1060"/>
        <end position="1083"/>
    </location>
</feature>
<evidence type="ECO:0000259" key="8">
    <source>
        <dbReference type="PROSITE" id="PS51294"/>
    </source>
</evidence>
<feature type="compositionally biased region" description="Basic residues" evidence="5">
    <location>
        <begin position="436"/>
        <end position="445"/>
    </location>
</feature>
<feature type="compositionally biased region" description="Basic and acidic residues" evidence="5">
    <location>
        <begin position="1004"/>
        <end position="1030"/>
    </location>
</feature>
<dbReference type="PROSITE" id="PS50157">
    <property type="entry name" value="ZINC_FINGER_C2H2_2"/>
    <property type="match status" value="3"/>
</dbReference>
<feature type="domain" description="Myb-like" evidence="6">
    <location>
        <begin position="869"/>
        <end position="932"/>
    </location>
</feature>
<dbReference type="InterPro" id="IPR036236">
    <property type="entry name" value="Znf_C2H2_sf"/>
</dbReference>
<feature type="compositionally biased region" description="Basic and acidic residues" evidence="5">
    <location>
        <begin position="100"/>
        <end position="110"/>
    </location>
</feature>
<keyword evidence="3" id="KW-0539">Nucleus</keyword>
<dbReference type="GeneID" id="89979748"/>
<dbReference type="GO" id="GO:0005634">
    <property type="term" value="C:nucleus"/>
    <property type="evidence" value="ECO:0007669"/>
    <property type="project" value="UniProtKB-SubCell"/>
</dbReference>
<feature type="compositionally biased region" description="Polar residues" evidence="5">
    <location>
        <begin position="40"/>
        <end position="58"/>
    </location>
</feature>
<feature type="region of interest" description="Disordered" evidence="5">
    <location>
        <begin position="942"/>
        <end position="1296"/>
    </location>
</feature>
<feature type="compositionally biased region" description="Basic and acidic residues" evidence="5">
    <location>
        <begin position="561"/>
        <end position="574"/>
    </location>
</feature>
<dbReference type="Proteomes" id="UP001358417">
    <property type="component" value="Unassembled WGS sequence"/>
</dbReference>
<evidence type="ECO:0000256" key="3">
    <source>
        <dbReference type="ARBA" id="ARBA00023242"/>
    </source>
</evidence>
<keyword evidence="4" id="KW-0863">Zinc-finger</keyword>
<dbReference type="SMART" id="SM00355">
    <property type="entry name" value="ZnF_C2H2"/>
    <property type="match status" value="4"/>
</dbReference>